<keyword evidence="1" id="KW-0812">Transmembrane</keyword>
<organism evidence="2 3">
    <name type="scientific">Puccinia graminis f. sp. tritici</name>
    <dbReference type="NCBI Taxonomy" id="56615"/>
    <lineage>
        <taxon>Eukaryota</taxon>
        <taxon>Fungi</taxon>
        <taxon>Dikarya</taxon>
        <taxon>Basidiomycota</taxon>
        <taxon>Pucciniomycotina</taxon>
        <taxon>Pucciniomycetes</taxon>
        <taxon>Pucciniales</taxon>
        <taxon>Pucciniaceae</taxon>
        <taxon>Puccinia</taxon>
    </lineage>
</organism>
<keyword evidence="3" id="KW-1185">Reference proteome</keyword>
<dbReference type="Proteomes" id="UP000324748">
    <property type="component" value="Unassembled WGS sequence"/>
</dbReference>
<dbReference type="EMBL" id="VSWC01000118">
    <property type="protein sequence ID" value="KAA1084503.1"/>
    <property type="molecule type" value="Genomic_DNA"/>
</dbReference>
<dbReference type="AlphaFoldDB" id="A0A5B0N7N2"/>
<feature type="transmembrane region" description="Helical" evidence="1">
    <location>
        <begin position="6"/>
        <end position="25"/>
    </location>
</feature>
<keyword evidence="1" id="KW-0472">Membrane</keyword>
<protein>
    <submittedName>
        <fullName evidence="2">Uncharacterized protein</fullName>
    </submittedName>
</protein>
<accession>A0A5B0N7N2</accession>
<proteinExistence type="predicted"/>
<reference evidence="2 3" key="1">
    <citation type="submission" date="2019-05" db="EMBL/GenBank/DDBJ databases">
        <title>Emergence of the Ug99 lineage of the wheat stem rust pathogen through somatic hybridization.</title>
        <authorList>
            <person name="Li F."/>
            <person name="Upadhyaya N.M."/>
            <person name="Sperschneider J."/>
            <person name="Matny O."/>
            <person name="Nguyen-Phuc H."/>
            <person name="Mago R."/>
            <person name="Raley C."/>
            <person name="Miller M.E."/>
            <person name="Silverstein K.A.T."/>
            <person name="Henningsen E."/>
            <person name="Hirsch C.D."/>
            <person name="Visser B."/>
            <person name="Pretorius Z.A."/>
            <person name="Steffenson B.J."/>
            <person name="Schwessinger B."/>
            <person name="Dodds P.N."/>
            <person name="Figueroa M."/>
        </authorList>
    </citation>
    <scope>NUCLEOTIDE SEQUENCE [LARGE SCALE GENOMIC DNA]</scope>
    <source>
        <strain evidence="2">21-0</strain>
    </source>
</reference>
<evidence type="ECO:0000313" key="2">
    <source>
        <dbReference type="EMBL" id="KAA1084503.1"/>
    </source>
</evidence>
<keyword evidence="1" id="KW-1133">Transmembrane helix</keyword>
<evidence type="ECO:0000313" key="3">
    <source>
        <dbReference type="Proteomes" id="UP000324748"/>
    </source>
</evidence>
<gene>
    <name evidence="2" type="ORF">PGT21_029698</name>
</gene>
<comment type="caution">
    <text evidence="2">The sequence shown here is derived from an EMBL/GenBank/DDBJ whole genome shotgun (WGS) entry which is preliminary data.</text>
</comment>
<sequence length="107" mass="12459">MLIVSVFFLEFLTSILFFTIAHRYFSLDYSTPSFLTKSVHRPQCTCILDDEIKEASKKNYLICKHRNAPSSLAGSTRKIQDDEAYQQQCNKYNTYIVSAYTLYCTLF</sequence>
<name>A0A5B0N7N2_PUCGR</name>
<evidence type="ECO:0000256" key="1">
    <source>
        <dbReference type="SAM" id="Phobius"/>
    </source>
</evidence>